<dbReference type="Proteomes" id="UP001165065">
    <property type="component" value="Unassembled WGS sequence"/>
</dbReference>
<comment type="caution">
    <text evidence="1">The sequence shown here is derived from an EMBL/GenBank/DDBJ whole genome shotgun (WGS) entry which is preliminary data.</text>
</comment>
<proteinExistence type="predicted"/>
<sequence>MSPFIQLPKHKGNILVALLVLVFGLFVQYHNIPIGAALRNVLAFREVVPKSFELNHLARHFANDTTILITAKDTCSQTLDVLEDLRTQVPAETSVRISLPTTLGCNHILDSSMNAIHSLFPDTVVTYRNNFNPFAAWRLDSVHVETKFTMLMHNDVYFIDKGGVLKLYDTMRKKHRDGYSVVVPMIYEREGNVTLSPHAVHSDLHIDPTTKPPTLGHMMDLRKGLMRWSDQMSAGDQAHFLEDHAFMVTTEFIDKLIDPGSAFTMEYIDMYLNMMHEDGIKPHFDPDVRIEFRVRHDDLSLGDIPYMAGRRSEINALGNHRYLEKKWNAQFFFTSAWNYIKFATMRDTHSYSVDEATPDFVEDPGCFKNMLFFTWFEFIGMNHYDGKRLWALEHDLCEKKGDANSARPVNISRRVKSNIEVAPHWQDRDVQQVLPSKTLAQRPFVVKPRMDFKMYPTLVLKAKYAMGETPSDVCGMVVKKKDTGDNDCYIFVPPFEYDRENSWNIWFIEKILSFVKTASRSSIYYCMRNKMQDLTAVSQLIHAGTDREVSSYYCDGVSMDEDYNDQSCSFEIDFDPKDELTKWSGKLHSVKNIVKQLIL</sequence>
<protein>
    <submittedName>
        <fullName evidence="1">Uncharacterized protein</fullName>
    </submittedName>
</protein>
<gene>
    <name evidence="1" type="ORF">TrCOL_g12736</name>
</gene>
<dbReference type="OrthoDB" id="200494at2759"/>
<evidence type="ECO:0000313" key="1">
    <source>
        <dbReference type="EMBL" id="GMI46019.1"/>
    </source>
</evidence>
<organism evidence="1 2">
    <name type="scientific">Triparma columacea</name>
    <dbReference type="NCBI Taxonomy" id="722753"/>
    <lineage>
        <taxon>Eukaryota</taxon>
        <taxon>Sar</taxon>
        <taxon>Stramenopiles</taxon>
        <taxon>Ochrophyta</taxon>
        <taxon>Bolidophyceae</taxon>
        <taxon>Parmales</taxon>
        <taxon>Triparmaceae</taxon>
        <taxon>Triparma</taxon>
    </lineage>
</organism>
<dbReference type="EMBL" id="BRYA01000276">
    <property type="protein sequence ID" value="GMI46019.1"/>
    <property type="molecule type" value="Genomic_DNA"/>
</dbReference>
<evidence type="ECO:0000313" key="2">
    <source>
        <dbReference type="Proteomes" id="UP001165065"/>
    </source>
</evidence>
<dbReference type="AlphaFoldDB" id="A0A9W7GHU3"/>
<keyword evidence="2" id="KW-1185">Reference proteome</keyword>
<reference evidence="2" key="1">
    <citation type="journal article" date="2023" name="Commun. Biol.">
        <title>Genome analysis of Parmales, the sister group of diatoms, reveals the evolutionary specialization of diatoms from phago-mixotrophs to photoautotrophs.</title>
        <authorList>
            <person name="Ban H."/>
            <person name="Sato S."/>
            <person name="Yoshikawa S."/>
            <person name="Yamada K."/>
            <person name="Nakamura Y."/>
            <person name="Ichinomiya M."/>
            <person name="Sato N."/>
            <person name="Blanc-Mathieu R."/>
            <person name="Endo H."/>
            <person name="Kuwata A."/>
            <person name="Ogata H."/>
        </authorList>
    </citation>
    <scope>NUCLEOTIDE SEQUENCE [LARGE SCALE GENOMIC DNA]</scope>
</reference>
<name>A0A9W7GHU3_9STRA</name>
<accession>A0A9W7GHU3</accession>